<feature type="region of interest" description="Disordered" evidence="1">
    <location>
        <begin position="1"/>
        <end position="59"/>
    </location>
</feature>
<feature type="non-terminal residue" evidence="2">
    <location>
        <position position="349"/>
    </location>
</feature>
<feature type="non-terminal residue" evidence="2">
    <location>
        <position position="1"/>
    </location>
</feature>
<evidence type="ECO:0000313" key="2">
    <source>
        <dbReference type="EMBL" id="CEK54748.1"/>
    </source>
</evidence>
<feature type="region of interest" description="Disordered" evidence="1">
    <location>
        <begin position="105"/>
        <end position="126"/>
    </location>
</feature>
<dbReference type="EMBL" id="HACG01007883">
    <property type="protein sequence ID" value="CEK54748.1"/>
    <property type="molecule type" value="Transcribed_RNA"/>
</dbReference>
<dbReference type="AlphaFoldDB" id="A0A0B6YEU6"/>
<protein>
    <submittedName>
        <fullName evidence="2">Uncharacterized protein</fullName>
    </submittedName>
</protein>
<accession>A0A0B6YEU6</accession>
<sequence length="349" mass="38177">VQCLSDGSDSGSHQKTPSSPTCEVSGDSLESVRSSLSDQGQCGHQFHNKSSMRKGRSDPMLALDTQRKKHTLPDPQSFSKMLTRSNTPKLARVPREAGWKVIRNELPSSHDEEVGSLGSDSQNEPGLMIISDIDGQKETTSEQQEHFSDSSTYYTATAREKYNAFTIDRSSRGKQLPQVPTPKSEFDMHAATGKDQQPNMYQHTTDPSPAVGLKLAVKNNSAIVTEKLSSGSVFSPIHPPPMTHVEAKSTVGPTALSSILFQPTPIIASTTSNPDISALAQDEQQEAISAANFDVKMRLVAAHEDQLATITSLCKYEMRLLLSAKKVMGKRGFDDYLRRVSDILQQKMA</sequence>
<proteinExistence type="predicted"/>
<reference evidence="2" key="1">
    <citation type="submission" date="2014-12" db="EMBL/GenBank/DDBJ databases">
        <title>Insight into the proteome of Arion vulgaris.</title>
        <authorList>
            <person name="Aradska J."/>
            <person name="Bulat T."/>
            <person name="Smidak R."/>
            <person name="Sarate P."/>
            <person name="Gangsoo J."/>
            <person name="Sialana F."/>
            <person name="Bilban M."/>
            <person name="Lubec G."/>
        </authorList>
    </citation>
    <scope>NUCLEOTIDE SEQUENCE</scope>
    <source>
        <tissue evidence="2">Skin</tissue>
    </source>
</reference>
<gene>
    <name evidence="2" type="primary">ORF23552</name>
</gene>
<organism evidence="2">
    <name type="scientific">Arion vulgaris</name>
    <dbReference type="NCBI Taxonomy" id="1028688"/>
    <lineage>
        <taxon>Eukaryota</taxon>
        <taxon>Metazoa</taxon>
        <taxon>Spiralia</taxon>
        <taxon>Lophotrochozoa</taxon>
        <taxon>Mollusca</taxon>
        <taxon>Gastropoda</taxon>
        <taxon>Heterobranchia</taxon>
        <taxon>Euthyneura</taxon>
        <taxon>Panpulmonata</taxon>
        <taxon>Eupulmonata</taxon>
        <taxon>Stylommatophora</taxon>
        <taxon>Helicina</taxon>
        <taxon>Arionoidea</taxon>
        <taxon>Arionidae</taxon>
        <taxon>Arion</taxon>
    </lineage>
</organism>
<name>A0A0B6YEU6_9EUPU</name>
<evidence type="ECO:0000256" key="1">
    <source>
        <dbReference type="SAM" id="MobiDB-lite"/>
    </source>
</evidence>
<feature type="compositionally biased region" description="Polar residues" evidence="1">
    <location>
        <begin position="1"/>
        <end position="22"/>
    </location>
</feature>
<feature type="region of interest" description="Disordered" evidence="1">
    <location>
        <begin position="165"/>
        <end position="186"/>
    </location>
</feature>
<feature type="compositionally biased region" description="Polar residues" evidence="1">
    <location>
        <begin position="31"/>
        <end position="42"/>
    </location>
</feature>